<feature type="domain" description="SWAP70 N-terminal EF-hand" evidence="2">
    <location>
        <begin position="27"/>
        <end position="111"/>
    </location>
</feature>
<evidence type="ECO:0000313" key="3">
    <source>
        <dbReference type="EMBL" id="CAG5116938.1"/>
    </source>
</evidence>
<protein>
    <recommendedName>
        <fullName evidence="2">SWAP70 N-terminal EF-hand domain-containing protein</fullName>
    </recommendedName>
</protein>
<gene>
    <name evidence="3" type="ORF">CUNI_LOCUS2496</name>
</gene>
<dbReference type="EMBL" id="CAJHNH020000324">
    <property type="protein sequence ID" value="CAG5116938.1"/>
    <property type="molecule type" value="Genomic_DNA"/>
</dbReference>
<keyword evidence="4" id="KW-1185">Reference proteome</keyword>
<accession>A0A8S3YKJ9</accession>
<dbReference type="Pfam" id="PF25530">
    <property type="entry name" value="EF-hand_SWAP70_N"/>
    <property type="match status" value="1"/>
</dbReference>
<dbReference type="OrthoDB" id="8434295at2759"/>
<comment type="caution">
    <text evidence="3">The sequence shown here is derived from an EMBL/GenBank/DDBJ whole genome shotgun (WGS) entry which is preliminary data.</text>
</comment>
<organism evidence="3 4">
    <name type="scientific">Candidula unifasciata</name>
    <dbReference type="NCBI Taxonomy" id="100452"/>
    <lineage>
        <taxon>Eukaryota</taxon>
        <taxon>Metazoa</taxon>
        <taxon>Spiralia</taxon>
        <taxon>Lophotrochozoa</taxon>
        <taxon>Mollusca</taxon>
        <taxon>Gastropoda</taxon>
        <taxon>Heterobranchia</taxon>
        <taxon>Euthyneura</taxon>
        <taxon>Panpulmonata</taxon>
        <taxon>Eupulmonata</taxon>
        <taxon>Stylommatophora</taxon>
        <taxon>Helicina</taxon>
        <taxon>Helicoidea</taxon>
        <taxon>Geomitridae</taxon>
        <taxon>Candidula</taxon>
    </lineage>
</organism>
<reference evidence="3" key="1">
    <citation type="submission" date="2021-04" db="EMBL/GenBank/DDBJ databases">
        <authorList>
            <consortium name="Molecular Ecology Group"/>
        </authorList>
    </citation>
    <scope>NUCLEOTIDE SEQUENCE</scope>
</reference>
<proteinExistence type="predicted"/>
<name>A0A8S3YKJ9_9EUPU</name>
<evidence type="ECO:0000256" key="1">
    <source>
        <dbReference type="SAM" id="MobiDB-lite"/>
    </source>
</evidence>
<dbReference type="AlphaFoldDB" id="A0A8S3YKJ9"/>
<feature type="non-terminal residue" evidence="3">
    <location>
        <position position="1"/>
    </location>
</feature>
<dbReference type="Proteomes" id="UP000678393">
    <property type="component" value="Unassembled WGS sequence"/>
</dbReference>
<sequence>MFSLKRKNGSLHQKHPESIFRLLKTEMEYEDVKKSLWHAFDLLDTSSHSQKTRSSQVPKTKLRVLTNNLGRLLGVDKAETIWDKVTDTSINFTQFIQVLSNNLLVGIDKNPESKVASLKAEIDHLCWLLCEKSYLQQIKSNKSADDQNDESQFTPTDGDTTVTIETVSDKELSGDAYFKLWKIFNFLVERAQDGSLLFPLRADIEEAERIAEQICQTVGLPVPKNKTLQKTGSVDVNDDTFLLDFTEFVRLILQRVSSQDDFAMISHGIGEVHEQIMSDIVRK</sequence>
<feature type="region of interest" description="Disordered" evidence="1">
    <location>
        <begin position="141"/>
        <end position="160"/>
    </location>
</feature>
<evidence type="ECO:0000259" key="2">
    <source>
        <dbReference type="Pfam" id="PF25530"/>
    </source>
</evidence>
<evidence type="ECO:0000313" key="4">
    <source>
        <dbReference type="Proteomes" id="UP000678393"/>
    </source>
</evidence>
<feature type="compositionally biased region" description="Polar residues" evidence="1">
    <location>
        <begin position="150"/>
        <end position="160"/>
    </location>
</feature>
<dbReference type="InterPro" id="IPR057836">
    <property type="entry name" value="EF-hand_SWAP70_N"/>
</dbReference>